<dbReference type="PANTHER" id="PTHR21096">
    <property type="entry name" value="PROTEIN FAM136A"/>
    <property type="match status" value="1"/>
</dbReference>
<keyword evidence="5" id="KW-1185">Reference proteome</keyword>
<dbReference type="Proteomes" id="UP001231518">
    <property type="component" value="Chromosome 29"/>
</dbReference>
<keyword evidence="3" id="KW-0732">Signal</keyword>
<accession>A0AAD8DKK7</accession>
<comment type="caution">
    <text evidence="4">The sequence shown here is derived from an EMBL/GenBank/DDBJ whole genome shotgun (WGS) entry which is preliminary data.</text>
</comment>
<gene>
    <name evidence="4" type="ORF">PYW07_011659</name>
</gene>
<evidence type="ECO:0000313" key="4">
    <source>
        <dbReference type="EMBL" id="KAJ8704471.1"/>
    </source>
</evidence>
<reference evidence="4" key="1">
    <citation type="submission" date="2023-03" db="EMBL/GenBank/DDBJ databases">
        <title>Chromosome-level genomes of two armyworms, Mythimna separata and Mythimna loreyi, provide insights into the biosynthesis and reception of sex pheromones.</title>
        <authorList>
            <person name="Zhao H."/>
        </authorList>
    </citation>
    <scope>NUCLEOTIDE SEQUENCE</scope>
    <source>
        <strain evidence="4">BeijingLab</strain>
        <tissue evidence="4">Pupa</tissue>
    </source>
</reference>
<comment type="similarity">
    <text evidence="1">Belongs to the FAM136 family.</text>
</comment>
<evidence type="ECO:0000256" key="3">
    <source>
        <dbReference type="SAM" id="SignalP"/>
    </source>
</evidence>
<dbReference type="AlphaFoldDB" id="A0AAD8DKK7"/>
<feature type="region of interest" description="Disordered" evidence="2">
    <location>
        <begin position="112"/>
        <end position="131"/>
    </location>
</feature>
<name>A0AAD8DKK7_MYTSE</name>
<dbReference type="Pfam" id="PF05811">
    <property type="entry name" value="DUF842"/>
    <property type="match status" value="1"/>
</dbReference>
<proteinExistence type="inferred from homology"/>
<dbReference type="EMBL" id="JARGEI010000031">
    <property type="protein sequence ID" value="KAJ8704471.1"/>
    <property type="molecule type" value="Genomic_DNA"/>
</dbReference>
<feature type="chain" id="PRO_5041967787" evidence="3">
    <location>
        <begin position="22"/>
        <end position="344"/>
    </location>
</feature>
<protein>
    <submittedName>
        <fullName evidence="4">Uncharacterized protein</fullName>
    </submittedName>
</protein>
<evidence type="ECO:0000256" key="1">
    <source>
        <dbReference type="ARBA" id="ARBA00009952"/>
    </source>
</evidence>
<feature type="compositionally biased region" description="Polar residues" evidence="2">
    <location>
        <begin position="112"/>
        <end position="128"/>
    </location>
</feature>
<evidence type="ECO:0000313" key="5">
    <source>
        <dbReference type="Proteomes" id="UP001231518"/>
    </source>
</evidence>
<dbReference type="GO" id="GO:0005737">
    <property type="term" value="C:cytoplasm"/>
    <property type="evidence" value="ECO:0007669"/>
    <property type="project" value="TreeGrafter"/>
</dbReference>
<dbReference type="PANTHER" id="PTHR21096:SF0">
    <property type="entry name" value="PROTEIN FAM136A"/>
    <property type="match status" value="1"/>
</dbReference>
<sequence length="344" mass="37983">MTKILLLFFMHYFLLSEISHAHFIHRNRPNAPPIPIAKAPIPIAKTPIPTPTPTAPKPTPGPKCYPETATVYFLPAPPTAPKITILDPKTKDPVPNLKQNAQEKSIFKEVTTTPSLPPSNEMSVSNHSVALPPPPPCSTGLPDLIDDMPSKVQERLSRLAESGEKPPVCESCAALIKKLPIFNFDQELLNGFLAGIKMVEAQKYRVEQEMTNLVNELDKSYLRKMQGDMHRCAAKCCDDPQTSLERVHGCIDSCTGPLNQANNYVQGEISHLQNRLQRCVMDCNDLARDRLGSDPSQEKVDKATIEFEKCAIKCVDKHIGIIPGMLKTMKSVLASGKPPPPRSE</sequence>
<evidence type="ECO:0000256" key="2">
    <source>
        <dbReference type="SAM" id="MobiDB-lite"/>
    </source>
</evidence>
<feature type="signal peptide" evidence="3">
    <location>
        <begin position="1"/>
        <end position="21"/>
    </location>
</feature>
<organism evidence="4 5">
    <name type="scientific">Mythimna separata</name>
    <name type="common">Oriental armyworm</name>
    <name type="synonym">Pseudaletia separata</name>
    <dbReference type="NCBI Taxonomy" id="271217"/>
    <lineage>
        <taxon>Eukaryota</taxon>
        <taxon>Metazoa</taxon>
        <taxon>Ecdysozoa</taxon>
        <taxon>Arthropoda</taxon>
        <taxon>Hexapoda</taxon>
        <taxon>Insecta</taxon>
        <taxon>Pterygota</taxon>
        <taxon>Neoptera</taxon>
        <taxon>Endopterygota</taxon>
        <taxon>Lepidoptera</taxon>
        <taxon>Glossata</taxon>
        <taxon>Ditrysia</taxon>
        <taxon>Noctuoidea</taxon>
        <taxon>Noctuidae</taxon>
        <taxon>Noctuinae</taxon>
        <taxon>Hadenini</taxon>
        <taxon>Mythimna</taxon>
    </lineage>
</organism>
<dbReference type="InterPro" id="IPR008560">
    <property type="entry name" value="DUF842_euk"/>
</dbReference>